<dbReference type="FunFam" id="3.40.50.620:FF:000001">
    <property type="entry name" value="GMP synthase [glutamine-hydrolyzing]"/>
    <property type="match status" value="1"/>
</dbReference>
<dbReference type="InterPro" id="IPR017926">
    <property type="entry name" value="GATASE"/>
</dbReference>
<keyword evidence="7 9" id="KW-0067">ATP-binding</keyword>
<evidence type="ECO:0000256" key="9">
    <source>
        <dbReference type="HAMAP-Rule" id="MF_00344"/>
    </source>
</evidence>
<evidence type="ECO:0000256" key="2">
    <source>
        <dbReference type="ARBA" id="ARBA00005153"/>
    </source>
</evidence>
<comment type="function">
    <text evidence="1 9">Catalyzes the synthesis of GMP from XMP.</text>
</comment>
<feature type="domain" description="GMPS ATP-PPase" evidence="11">
    <location>
        <begin position="233"/>
        <end position="425"/>
    </location>
</feature>
<dbReference type="InterPro" id="IPR025777">
    <property type="entry name" value="GMPS_ATP_PPase_dom"/>
</dbReference>
<dbReference type="KEGG" id="sdyn:Mal52_23770"/>
<dbReference type="GO" id="GO:0003921">
    <property type="term" value="F:GMP synthase activity"/>
    <property type="evidence" value="ECO:0007669"/>
    <property type="project" value="InterPro"/>
</dbReference>
<dbReference type="FunFam" id="3.40.50.880:FF:000001">
    <property type="entry name" value="GMP synthase [glutamine-hydrolyzing]"/>
    <property type="match status" value="1"/>
</dbReference>
<evidence type="ECO:0000256" key="8">
    <source>
        <dbReference type="ARBA" id="ARBA00022962"/>
    </source>
</evidence>
<dbReference type="Proteomes" id="UP000319383">
    <property type="component" value="Chromosome"/>
</dbReference>
<dbReference type="HAMAP" id="MF_00344">
    <property type="entry name" value="GMP_synthase"/>
    <property type="match status" value="1"/>
</dbReference>
<dbReference type="Gene3D" id="3.40.50.880">
    <property type="match status" value="1"/>
</dbReference>
<evidence type="ECO:0000256" key="1">
    <source>
        <dbReference type="ARBA" id="ARBA00002332"/>
    </source>
</evidence>
<proteinExistence type="inferred from homology"/>
<dbReference type="NCBIfam" id="NF000848">
    <property type="entry name" value="PRK00074.1"/>
    <property type="match status" value="1"/>
</dbReference>
<comment type="subunit">
    <text evidence="9">Homodimer.</text>
</comment>
<dbReference type="Pfam" id="PF00958">
    <property type="entry name" value="GMP_synt_C"/>
    <property type="match status" value="1"/>
</dbReference>
<dbReference type="GO" id="GO:0005524">
    <property type="term" value="F:ATP binding"/>
    <property type="evidence" value="ECO:0007669"/>
    <property type="project" value="UniProtKB-UniRule"/>
</dbReference>
<name>A0A517ZN74_9PLAN</name>
<evidence type="ECO:0000256" key="3">
    <source>
        <dbReference type="ARBA" id="ARBA00022598"/>
    </source>
</evidence>
<dbReference type="PROSITE" id="PS51273">
    <property type="entry name" value="GATASE_TYPE_1"/>
    <property type="match status" value="1"/>
</dbReference>
<feature type="active site" evidence="9">
    <location>
        <position position="208"/>
    </location>
</feature>
<dbReference type="SUPFAM" id="SSF54810">
    <property type="entry name" value="GMP synthetase C-terminal dimerisation domain"/>
    <property type="match status" value="1"/>
</dbReference>
<keyword evidence="6 9" id="KW-0658">Purine biosynthesis</keyword>
<keyword evidence="4 9" id="KW-0547">Nucleotide-binding</keyword>
<dbReference type="NCBIfam" id="TIGR00884">
    <property type="entry name" value="guaA_Cterm"/>
    <property type="match status" value="1"/>
</dbReference>
<dbReference type="Gene3D" id="3.30.300.10">
    <property type="match status" value="1"/>
</dbReference>
<dbReference type="InterPro" id="IPR022955">
    <property type="entry name" value="GMP_synthase"/>
</dbReference>
<dbReference type="SUPFAM" id="SSF52402">
    <property type="entry name" value="Adenine nucleotide alpha hydrolases-like"/>
    <property type="match status" value="1"/>
</dbReference>
<gene>
    <name evidence="12" type="primary">guaA_2</name>
    <name evidence="9" type="synonym">guaA</name>
    <name evidence="12" type="ORF">Mal52_23770</name>
</gene>
<dbReference type="NCBIfam" id="TIGR00888">
    <property type="entry name" value="guaA_Nterm"/>
    <property type="match status" value="1"/>
</dbReference>
<organism evidence="12 13">
    <name type="scientific">Symmachiella dynata</name>
    <dbReference type="NCBI Taxonomy" id="2527995"/>
    <lineage>
        <taxon>Bacteria</taxon>
        <taxon>Pseudomonadati</taxon>
        <taxon>Planctomycetota</taxon>
        <taxon>Planctomycetia</taxon>
        <taxon>Planctomycetales</taxon>
        <taxon>Planctomycetaceae</taxon>
        <taxon>Symmachiella</taxon>
    </lineage>
</organism>
<dbReference type="InterPro" id="IPR014729">
    <property type="entry name" value="Rossmann-like_a/b/a_fold"/>
</dbReference>
<evidence type="ECO:0000256" key="5">
    <source>
        <dbReference type="ARBA" id="ARBA00022749"/>
    </source>
</evidence>
<reference evidence="12 13" key="1">
    <citation type="submission" date="2019-02" db="EMBL/GenBank/DDBJ databases">
        <title>Deep-cultivation of Planctomycetes and their phenomic and genomic characterization uncovers novel biology.</title>
        <authorList>
            <person name="Wiegand S."/>
            <person name="Jogler M."/>
            <person name="Boedeker C."/>
            <person name="Pinto D."/>
            <person name="Vollmers J."/>
            <person name="Rivas-Marin E."/>
            <person name="Kohn T."/>
            <person name="Peeters S.H."/>
            <person name="Heuer A."/>
            <person name="Rast P."/>
            <person name="Oberbeckmann S."/>
            <person name="Bunk B."/>
            <person name="Jeske O."/>
            <person name="Meyerdierks A."/>
            <person name="Storesund J.E."/>
            <person name="Kallscheuer N."/>
            <person name="Luecker S."/>
            <person name="Lage O.M."/>
            <person name="Pohl T."/>
            <person name="Merkel B.J."/>
            <person name="Hornburger P."/>
            <person name="Mueller R.-W."/>
            <person name="Bruemmer F."/>
            <person name="Labrenz M."/>
            <person name="Spormann A.M."/>
            <person name="Op den Camp H."/>
            <person name="Overmann J."/>
            <person name="Amann R."/>
            <person name="Jetten M.S.M."/>
            <person name="Mascher T."/>
            <person name="Medema M.H."/>
            <person name="Devos D.P."/>
            <person name="Kaster A.-K."/>
            <person name="Ovreas L."/>
            <person name="Rohde M."/>
            <person name="Galperin M.Y."/>
            <person name="Jogler C."/>
        </authorList>
    </citation>
    <scope>NUCLEOTIDE SEQUENCE [LARGE SCALE GENOMIC DNA]</scope>
    <source>
        <strain evidence="12 13">Mal52</strain>
    </source>
</reference>
<sequence length="550" mass="60594">MWGFPLFALTGIAKDLAGHRMNGQGTAAQSTPIGAMREDEDVILVLDFGSQTAQLIARRVREQHVFCQIVRHDLTVDRIRELNPRGLILSGGPASVYGENSPQPDPAIFDLEIPILGICYGMQLACRSQGSEVSPGLHREFGRTACHVVEGGDLFAGVPEESIVWMSHGDQVQDLSDHFTALATTDTCPFAAVKHHTREIYGLQFHPEVTHTEHGGTLLGNFVRTICGCTGGWRMSEFIQREVELLRERVGNNRVICGLSGGVDSSVVAALLYEAIGSQLSCILVDNGLLRAGEAESVVTCFQDHFKTDLHVVRAEELFLKELAGVTDPQRKRKIIGKLFIDVFRKEAESIPDAKFLAQGTLYPDVIESGADPDGPAATIKAHHNVGGLPAELGFELIEPLRDLFKDEVRTMGLELGLPEEMVWRHPFPGPGLAVRCLGEVRKERLETLREADAIVIDELTKAGLYREIRQAFAVLLPVQSVGVMGDDRTYDDVIAVRAVATDDFMTADWFHVPYEVLGRISTRIINNVRGVNRVTYDISSKPPSTIEWE</sequence>
<accession>A0A517ZN74</accession>
<evidence type="ECO:0000313" key="13">
    <source>
        <dbReference type="Proteomes" id="UP000319383"/>
    </source>
</evidence>
<dbReference type="EC" id="6.3.5.2" evidence="9"/>
<dbReference type="GO" id="GO:0005829">
    <property type="term" value="C:cytosol"/>
    <property type="evidence" value="ECO:0007669"/>
    <property type="project" value="TreeGrafter"/>
</dbReference>
<evidence type="ECO:0000313" key="12">
    <source>
        <dbReference type="EMBL" id="QDU43900.1"/>
    </source>
</evidence>
<dbReference type="PRINTS" id="PR00097">
    <property type="entry name" value="ANTSNTHASEII"/>
</dbReference>
<evidence type="ECO:0000259" key="11">
    <source>
        <dbReference type="PROSITE" id="PS51553"/>
    </source>
</evidence>
<evidence type="ECO:0000256" key="4">
    <source>
        <dbReference type="ARBA" id="ARBA00022741"/>
    </source>
</evidence>
<feature type="active site" description="Nucleophile" evidence="9">
    <location>
        <position position="119"/>
    </location>
</feature>
<protein>
    <recommendedName>
        <fullName evidence="9">GMP synthase [glutamine-hydrolyzing]</fullName>
        <ecNumber evidence="9">6.3.5.2</ecNumber>
    </recommendedName>
    <alternativeName>
        <fullName evidence="9">GMP synthetase</fullName>
    </alternativeName>
    <alternativeName>
        <fullName evidence="9">Glutamine amidotransferase</fullName>
    </alternativeName>
</protein>
<dbReference type="CDD" id="cd01742">
    <property type="entry name" value="GATase1_GMP_Synthase"/>
    <property type="match status" value="1"/>
</dbReference>
<dbReference type="AlphaFoldDB" id="A0A517ZN74"/>
<dbReference type="UniPathway" id="UPA00189">
    <property type="reaction ID" value="UER00296"/>
</dbReference>
<keyword evidence="5 9" id="KW-0332">GMP biosynthesis</keyword>
<keyword evidence="3 9" id="KW-0436">Ligase</keyword>
<dbReference type="EMBL" id="CP036276">
    <property type="protein sequence ID" value="QDU43900.1"/>
    <property type="molecule type" value="Genomic_DNA"/>
</dbReference>
<dbReference type="PANTHER" id="PTHR11922">
    <property type="entry name" value="GMP SYNTHASE-RELATED"/>
    <property type="match status" value="1"/>
</dbReference>
<dbReference type="InterPro" id="IPR004739">
    <property type="entry name" value="GMP_synth_GATase"/>
</dbReference>
<dbReference type="CDD" id="cd01997">
    <property type="entry name" value="GMP_synthase_C"/>
    <property type="match status" value="1"/>
</dbReference>
<dbReference type="Gene3D" id="3.40.50.620">
    <property type="entry name" value="HUPs"/>
    <property type="match status" value="1"/>
</dbReference>
<dbReference type="InterPro" id="IPR022310">
    <property type="entry name" value="NAD/GMP_synthase"/>
</dbReference>
<dbReference type="PANTHER" id="PTHR11922:SF2">
    <property type="entry name" value="GMP SYNTHASE [GLUTAMINE-HYDROLYZING]"/>
    <property type="match status" value="1"/>
</dbReference>
<evidence type="ECO:0000256" key="6">
    <source>
        <dbReference type="ARBA" id="ARBA00022755"/>
    </source>
</evidence>
<keyword evidence="13" id="KW-1185">Reference proteome</keyword>
<keyword evidence="8 9" id="KW-0315">Glutamine amidotransferase</keyword>
<dbReference type="PROSITE" id="PS51553">
    <property type="entry name" value="GMPS_ATP_PPASE"/>
    <property type="match status" value="1"/>
</dbReference>
<comment type="catalytic activity">
    <reaction evidence="9">
        <text>XMP + L-glutamine + ATP + H2O = GMP + L-glutamate + AMP + diphosphate + 2 H(+)</text>
        <dbReference type="Rhea" id="RHEA:11680"/>
        <dbReference type="ChEBI" id="CHEBI:15377"/>
        <dbReference type="ChEBI" id="CHEBI:15378"/>
        <dbReference type="ChEBI" id="CHEBI:29985"/>
        <dbReference type="ChEBI" id="CHEBI:30616"/>
        <dbReference type="ChEBI" id="CHEBI:33019"/>
        <dbReference type="ChEBI" id="CHEBI:57464"/>
        <dbReference type="ChEBI" id="CHEBI:58115"/>
        <dbReference type="ChEBI" id="CHEBI:58359"/>
        <dbReference type="ChEBI" id="CHEBI:456215"/>
        <dbReference type="EC" id="6.3.5.2"/>
    </reaction>
</comment>
<dbReference type="Pfam" id="PF02540">
    <property type="entry name" value="NAD_synthase"/>
    <property type="match status" value="1"/>
</dbReference>
<dbReference type="Pfam" id="PF00117">
    <property type="entry name" value="GATase"/>
    <property type="match status" value="1"/>
</dbReference>
<feature type="binding site" evidence="10">
    <location>
        <begin position="260"/>
        <end position="266"/>
    </location>
    <ligand>
        <name>ATP</name>
        <dbReference type="ChEBI" id="CHEBI:30616"/>
    </ligand>
</feature>
<evidence type="ECO:0000256" key="7">
    <source>
        <dbReference type="ARBA" id="ARBA00022840"/>
    </source>
</evidence>
<dbReference type="PRINTS" id="PR00096">
    <property type="entry name" value="GATASE"/>
</dbReference>
<dbReference type="InterPro" id="IPR001674">
    <property type="entry name" value="GMP_synth_C"/>
</dbReference>
<feature type="active site" evidence="9">
    <location>
        <position position="206"/>
    </location>
</feature>
<dbReference type="InterPro" id="IPR029062">
    <property type="entry name" value="Class_I_gatase-like"/>
</dbReference>
<evidence type="ECO:0000256" key="10">
    <source>
        <dbReference type="PROSITE-ProRule" id="PRU00886"/>
    </source>
</evidence>
<dbReference type="FunFam" id="3.30.300.10:FF:000002">
    <property type="entry name" value="GMP synthase [glutamine-hydrolyzing]"/>
    <property type="match status" value="1"/>
</dbReference>
<comment type="pathway">
    <text evidence="2 9">Purine metabolism; GMP biosynthesis; GMP from XMP (L-Gln route): step 1/1.</text>
</comment>
<dbReference type="SUPFAM" id="SSF52317">
    <property type="entry name" value="Class I glutamine amidotransferase-like"/>
    <property type="match status" value="1"/>
</dbReference>